<dbReference type="GeneID" id="54477379"/>
<organism evidence="2 3">
    <name type="scientific">Neohortaea acidophila</name>
    <dbReference type="NCBI Taxonomy" id="245834"/>
    <lineage>
        <taxon>Eukaryota</taxon>
        <taxon>Fungi</taxon>
        <taxon>Dikarya</taxon>
        <taxon>Ascomycota</taxon>
        <taxon>Pezizomycotina</taxon>
        <taxon>Dothideomycetes</taxon>
        <taxon>Dothideomycetidae</taxon>
        <taxon>Mycosphaerellales</taxon>
        <taxon>Teratosphaeriaceae</taxon>
        <taxon>Neohortaea</taxon>
    </lineage>
</organism>
<keyword evidence="3" id="KW-1185">Reference proteome</keyword>
<dbReference type="Proteomes" id="UP000799767">
    <property type="component" value="Unassembled WGS sequence"/>
</dbReference>
<keyword evidence="1" id="KW-0732">Signal</keyword>
<evidence type="ECO:0000313" key="3">
    <source>
        <dbReference type="Proteomes" id="UP000799767"/>
    </source>
</evidence>
<feature type="chain" id="PRO_5025589973" evidence="1">
    <location>
        <begin position="22"/>
        <end position="105"/>
    </location>
</feature>
<dbReference type="RefSeq" id="XP_033594089.1">
    <property type="nucleotide sequence ID" value="XM_033736377.1"/>
</dbReference>
<dbReference type="AlphaFoldDB" id="A0A6A6Q564"/>
<gene>
    <name evidence="2" type="ORF">BDY17DRAFT_320058</name>
</gene>
<accession>A0A6A6Q564</accession>
<evidence type="ECO:0000313" key="2">
    <source>
        <dbReference type="EMBL" id="KAF2487520.1"/>
    </source>
</evidence>
<evidence type="ECO:0000256" key="1">
    <source>
        <dbReference type="SAM" id="SignalP"/>
    </source>
</evidence>
<protein>
    <submittedName>
        <fullName evidence="2">Uncharacterized protein</fullName>
    </submittedName>
</protein>
<name>A0A6A6Q564_9PEZI</name>
<proteinExistence type="predicted"/>
<reference evidence="2" key="1">
    <citation type="journal article" date="2020" name="Stud. Mycol.">
        <title>101 Dothideomycetes genomes: a test case for predicting lifestyles and emergence of pathogens.</title>
        <authorList>
            <person name="Haridas S."/>
            <person name="Albert R."/>
            <person name="Binder M."/>
            <person name="Bloem J."/>
            <person name="Labutti K."/>
            <person name="Salamov A."/>
            <person name="Andreopoulos B."/>
            <person name="Baker S."/>
            <person name="Barry K."/>
            <person name="Bills G."/>
            <person name="Bluhm B."/>
            <person name="Cannon C."/>
            <person name="Castanera R."/>
            <person name="Culley D."/>
            <person name="Daum C."/>
            <person name="Ezra D."/>
            <person name="Gonzalez J."/>
            <person name="Henrissat B."/>
            <person name="Kuo A."/>
            <person name="Liang C."/>
            <person name="Lipzen A."/>
            <person name="Lutzoni F."/>
            <person name="Magnuson J."/>
            <person name="Mondo S."/>
            <person name="Nolan M."/>
            <person name="Ohm R."/>
            <person name="Pangilinan J."/>
            <person name="Park H.-J."/>
            <person name="Ramirez L."/>
            <person name="Alfaro M."/>
            <person name="Sun H."/>
            <person name="Tritt A."/>
            <person name="Yoshinaga Y."/>
            <person name="Zwiers L.-H."/>
            <person name="Turgeon B."/>
            <person name="Goodwin S."/>
            <person name="Spatafora J."/>
            <person name="Crous P."/>
            <person name="Grigoriev I."/>
        </authorList>
    </citation>
    <scope>NUCLEOTIDE SEQUENCE</scope>
    <source>
        <strain evidence="2">CBS 113389</strain>
    </source>
</reference>
<feature type="signal peptide" evidence="1">
    <location>
        <begin position="1"/>
        <end position="21"/>
    </location>
</feature>
<sequence>MQHRRAVCGFVVLLLITLTAIRPHLRVLGQVVTTYKSFYPSLKTYPELVYQYNNAFPPTAQLNTTSAQIPRIMHRILLTDGHPTPFTNTSAAITSCQTLHPNWIH</sequence>
<dbReference type="EMBL" id="MU001631">
    <property type="protein sequence ID" value="KAF2487520.1"/>
    <property type="molecule type" value="Genomic_DNA"/>
</dbReference>